<reference evidence="1" key="1">
    <citation type="submission" date="2012-05" db="EMBL/GenBank/DDBJ databases">
        <authorList>
            <person name="Krishnakumar V."/>
            <person name="Cheung F."/>
            <person name="Xiao Y."/>
            <person name="Chan A."/>
            <person name="Moskal W.A."/>
            <person name="Town C.D."/>
        </authorList>
    </citation>
    <scope>NUCLEOTIDE SEQUENCE</scope>
</reference>
<name>I3S8E9_MEDTR</name>
<sequence length="46" mass="4782">MNAEIADSSDTVLAGTLPFWFSFSSDEATVGAEFKFSTTAASLSCA</sequence>
<evidence type="ECO:0000313" key="1">
    <source>
        <dbReference type="EMBL" id="AFK36541.1"/>
    </source>
</evidence>
<protein>
    <submittedName>
        <fullName evidence="1">Uncharacterized protein</fullName>
    </submittedName>
</protein>
<proteinExistence type="evidence at transcript level"/>
<dbReference type="EMBL" id="BT136746">
    <property type="protein sequence ID" value="AFK36541.1"/>
    <property type="molecule type" value="mRNA"/>
</dbReference>
<organism evidence="1">
    <name type="scientific">Medicago truncatula</name>
    <name type="common">Barrel medic</name>
    <name type="synonym">Medicago tribuloides</name>
    <dbReference type="NCBI Taxonomy" id="3880"/>
    <lineage>
        <taxon>Eukaryota</taxon>
        <taxon>Viridiplantae</taxon>
        <taxon>Streptophyta</taxon>
        <taxon>Embryophyta</taxon>
        <taxon>Tracheophyta</taxon>
        <taxon>Spermatophyta</taxon>
        <taxon>Magnoliopsida</taxon>
        <taxon>eudicotyledons</taxon>
        <taxon>Gunneridae</taxon>
        <taxon>Pentapetalae</taxon>
        <taxon>rosids</taxon>
        <taxon>fabids</taxon>
        <taxon>Fabales</taxon>
        <taxon>Fabaceae</taxon>
        <taxon>Papilionoideae</taxon>
        <taxon>50 kb inversion clade</taxon>
        <taxon>NPAAA clade</taxon>
        <taxon>Hologalegina</taxon>
        <taxon>IRL clade</taxon>
        <taxon>Trifolieae</taxon>
        <taxon>Medicago</taxon>
    </lineage>
</organism>
<accession>I3S8E9</accession>
<dbReference type="AlphaFoldDB" id="I3S8E9"/>